<feature type="domain" description="Glycosyltransferase subfamily 4-like N-terminal" evidence="2">
    <location>
        <begin position="13"/>
        <end position="207"/>
    </location>
</feature>
<dbReference type="EMBL" id="MGJD01000013">
    <property type="protein sequence ID" value="OGN00908.1"/>
    <property type="molecule type" value="Genomic_DNA"/>
</dbReference>
<dbReference type="InterPro" id="IPR001296">
    <property type="entry name" value="Glyco_trans_1"/>
</dbReference>
<dbReference type="SUPFAM" id="SSF53756">
    <property type="entry name" value="UDP-Glycosyltransferase/glycogen phosphorylase"/>
    <property type="match status" value="1"/>
</dbReference>
<dbReference type="AlphaFoldDB" id="A0A1F8EJV5"/>
<evidence type="ECO:0000313" key="4">
    <source>
        <dbReference type="Proteomes" id="UP000177117"/>
    </source>
</evidence>
<name>A0A1F8EJV5_9BACT</name>
<evidence type="ECO:0000259" key="1">
    <source>
        <dbReference type="Pfam" id="PF00534"/>
    </source>
</evidence>
<dbReference type="Proteomes" id="UP000177117">
    <property type="component" value="Unassembled WGS sequence"/>
</dbReference>
<dbReference type="Gene3D" id="3.40.50.2000">
    <property type="entry name" value="Glycogen Phosphorylase B"/>
    <property type="match status" value="2"/>
</dbReference>
<dbReference type="InterPro" id="IPR028098">
    <property type="entry name" value="Glyco_trans_4-like_N"/>
</dbReference>
<dbReference type="Pfam" id="PF13439">
    <property type="entry name" value="Glyco_transf_4"/>
    <property type="match status" value="1"/>
</dbReference>
<comment type="caution">
    <text evidence="3">The sequence shown here is derived from an EMBL/GenBank/DDBJ whole genome shotgun (WGS) entry which is preliminary data.</text>
</comment>
<dbReference type="GO" id="GO:0016757">
    <property type="term" value="F:glycosyltransferase activity"/>
    <property type="evidence" value="ECO:0007669"/>
    <property type="project" value="InterPro"/>
</dbReference>
<proteinExistence type="predicted"/>
<accession>A0A1F8EJV5</accession>
<gene>
    <name evidence="3" type="ORF">A2650_02080</name>
</gene>
<feature type="domain" description="Glycosyl transferase family 1" evidence="1">
    <location>
        <begin position="215"/>
        <end position="374"/>
    </location>
</feature>
<protein>
    <recommendedName>
        <fullName evidence="5">Glycosyltransferase subfamily 4-like N-terminal domain-containing protein</fullName>
    </recommendedName>
</protein>
<sequence length="404" mass="45777">MRVLQINTVDTRGGAAKVAYRLKNGLLKLGHKADMIVARKYSQDKDVHLLRPYNRLRERAVRKLTYWLADDLDFSPSRHIRKIESYRNADVVNLHNIHSNYFNLGTLPAITKDKPTVWTLHDMWALTAHCAYTMDGPVSNGFFQCSDLDSYPPIGWHNEKYLEWKKRRVYSRSNFHIVVPSRWLLGKVKQTVLAEKPASVIYNGIDVNIFNPKSQQKIREELGLPKDKFIILFASKGGLDQQRKGYDFVQSVSQSLKDNPNVLSLIIGGDQTVKTSNLIKTGYIGDESLLARYFSAADIFLFPSTADNCPLVVLEALACGLPVVSFATGGIPELVEHQKTGYIARYKDSEDLTAGVRWMLTLSPAERDAMRESAVSKILSGFTLDHMTRQYLELYKSMLGQKKS</sequence>
<dbReference type="PANTHER" id="PTHR12526">
    <property type="entry name" value="GLYCOSYLTRANSFERASE"/>
    <property type="match status" value="1"/>
</dbReference>
<reference evidence="3 4" key="1">
    <citation type="journal article" date="2016" name="Nat. Commun.">
        <title>Thousands of microbial genomes shed light on interconnected biogeochemical processes in an aquifer system.</title>
        <authorList>
            <person name="Anantharaman K."/>
            <person name="Brown C.T."/>
            <person name="Hug L.A."/>
            <person name="Sharon I."/>
            <person name="Castelle C.J."/>
            <person name="Probst A.J."/>
            <person name="Thomas B.C."/>
            <person name="Singh A."/>
            <person name="Wilkins M.J."/>
            <person name="Karaoz U."/>
            <person name="Brodie E.L."/>
            <person name="Williams K.H."/>
            <person name="Hubbard S.S."/>
            <person name="Banfield J.F."/>
        </authorList>
    </citation>
    <scope>NUCLEOTIDE SEQUENCE [LARGE SCALE GENOMIC DNA]</scope>
</reference>
<dbReference type="Pfam" id="PF00534">
    <property type="entry name" value="Glycos_transf_1"/>
    <property type="match status" value="1"/>
</dbReference>
<organism evidence="3 4">
    <name type="scientific">Candidatus Yanofskybacteria bacterium RIFCSPHIGHO2_01_FULL_41_53</name>
    <dbReference type="NCBI Taxonomy" id="1802663"/>
    <lineage>
        <taxon>Bacteria</taxon>
        <taxon>Candidatus Yanofskyibacteriota</taxon>
    </lineage>
</organism>
<evidence type="ECO:0000313" key="3">
    <source>
        <dbReference type="EMBL" id="OGN00908.1"/>
    </source>
</evidence>
<evidence type="ECO:0008006" key="5">
    <source>
        <dbReference type="Google" id="ProtNLM"/>
    </source>
</evidence>
<evidence type="ECO:0000259" key="2">
    <source>
        <dbReference type="Pfam" id="PF13439"/>
    </source>
</evidence>